<dbReference type="PANTHER" id="PTHR30572:SF4">
    <property type="entry name" value="ABC TRANSPORTER PERMEASE YTRF"/>
    <property type="match status" value="1"/>
</dbReference>
<evidence type="ECO:0000256" key="2">
    <source>
        <dbReference type="ARBA" id="ARBA00022475"/>
    </source>
</evidence>
<feature type="transmembrane region" description="Helical" evidence="7">
    <location>
        <begin position="330"/>
        <end position="363"/>
    </location>
</feature>
<dbReference type="InterPro" id="IPR025857">
    <property type="entry name" value="MacB_PCD"/>
</dbReference>
<feature type="transmembrane region" description="Helical" evidence="7">
    <location>
        <begin position="369"/>
        <end position="391"/>
    </location>
</feature>
<dbReference type="EMBL" id="OBEI01000001">
    <property type="protein sequence ID" value="SNZ03973.1"/>
    <property type="molecule type" value="Genomic_DNA"/>
</dbReference>
<evidence type="ECO:0000313" key="10">
    <source>
        <dbReference type="EMBL" id="SNZ03973.1"/>
    </source>
</evidence>
<evidence type="ECO:0000259" key="8">
    <source>
        <dbReference type="Pfam" id="PF02687"/>
    </source>
</evidence>
<keyword evidence="5 7" id="KW-0472">Membrane</keyword>
<sequence>MSHKFFLIIAVIARIFKEYRLRSALSILGVAFGTFALITMVSVSYSLKEKSRLEVEKFGKNLVVVKSGKIRVFRRHSRSITTAKTLKISDALAIKQQIDHVVKVLPSFHISYPIRRKGTTIFSTIIGVGREYPEIRNINVEEGRFYTEKEEKTGEKVIVLGYKIARDFFGKEDPVGKTILIFRVPCKVIGVMEEKGSDVSGEDQDILIYTPLKTAMRRLANVDYINTIYIQVDKKENIPFVKRKIRELLRKRHHIKKGEKDDFTVLSPDDYLRMETEAIHIFSILGGVSAAISFIIGGIGILSIMILIVNERIEEIGIRRAVGAKKSDILLQFLLESAFISISGGLSGAILGTFLSVLIFSVFSLPYTLSLQWIIFSFSLSVLTGILAGLYPAVRASGIKPVEALRRT</sequence>
<dbReference type="OrthoDB" id="9770099at2"/>
<dbReference type="AlphaFoldDB" id="A0A285N4V2"/>
<feature type="domain" description="MacB-like periplasmic core" evidence="9">
    <location>
        <begin position="23"/>
        <end position="247"/>
    </location>
</feature>
<name>A0A285N4V2_9AQUI</name>
<keyword evidence="11" id="KW-1185">Reference proteome</keyword>
<gene>
    <name evidence="10" type="ORF">SAMN06265182_0520</name>
</gene>
<evidence type="ECO:0000256" key="1">
    <source>
        <dbReference type="ARBA" id="ARBA00004651"/>
    </source>
</evidence>
<keyword evidence="3 7" id="KW-0812">Transmembrane</keyword>
<dbReference type="InterPro" id="IPR050250">
    <property type="entry name" value="Macrolide_Exporter_MacB"/>
</dbReference>
<evidence type="ECO:0000256" key="5">
    <source>
        <dbReference type="ARBA" id="ARBA00023136"/>
    </source>
</evidence>
<evidence type="ECO:0000259" key="9">
    <source>
        <dbReference type="Pfam" id="PF12704"/>
    </source>
</evidence>
<dbReference type="InterPro" id="IPR003838">
    <property type="entry name" value="ABC3_permease_C"/>
</dbReference>
<dbReference type="GO" id="GO:0005886">
    <property type="term" value="C:plasma membrane"/>
    <property type="evidence" value="ECO:0007669"/>
    <property type="project" value="UniProtKB-SubCell"/>
</dbReference>
<dbReference type="GO" id="GO:0022857">
    <property type="term" value="F:transmembrane transporter activity"/>
    <property type="evidence" value="ECO:0007669"/>
    <property type="project" value="TreeGrafter"/>
</dbReference>
<evidence type="ECO:0000313" key="11">
    <source>
        <dbReference type="Proteomes" id="UP000219036"/>
    </source>
</evidence>
<keyword evidence="2" id="KW-1003">Cell membrane</keyword>
<evidence type="ECO:0000256" key="3">
    <source>
        <dbReference type="ARBA" id="ARBA00022692"/>
    </source>
</evidence>
<evidence type="ECO:0000256" key="6">
    <source>
        <dbReference type="ARBA" id="ARBA00038076"/>
    </source>
</evidence>
<feature type="transmembrane region" description="Helical" evidence="7">
    <location>
        <begin position="281"/>
        <end position="309"/>
    </location>
</feature>
<dbReference type="Pfam" id="PF12704">
    <property type="entry name" value="MacB_PCD"/>
    <property type="match status" value="1"/>
</dbReference>
<accession>A0A285N4V2</accession>
<keyword evidence="4 7" id="KW-1133">Transmembrane helix</keyword>
<dbReference type="PANTHER" id="PTHR30572">
    <property type="entry name" value="MEMBRANE COMPONENT OF TRANSPORTER-RELATED"/>
    <property type="match status" value="1"/>
</dbReference>
<feature type="transmembrane region" description="Helical" evidence="7">
    <location>
        <begin position="24"/>
        <end position="47"/>
    </location>
</feature>
<comment type="similarity">
    <text evidence="6">Belongs to the ABC-4 integral membrane protein family.</text>
</comment>
<dbReference type="Pfam" id="PF02687">
    <property type="entry name" value="FtsX"/>
    <property type="match status" value="1"/>
</dbReference>
<reference evidence="11" key="1">
    <citation type="submission" date="2017-09" db="EMBL/GenBank/DDBJ databases">
        <authorList>
            <person name="Varghese N."/>
            <person name="Submissions S."/>
        </authorList>
    </citation>
    <scope>NUCLEOTIDE SEQUENCE [LARGE SCALE GENOMIC DNA]</scope>
    <source>
        <strain evidence="11">DSM 15103</strain>
    </source>
</reference>
<evidence type="ECO:0000256" key="7">
    <source>
        <dbReference type="SAM" id="Phobius"/>
    </source>
</evidence>
<protein>
    <submittedName>
        <fullName evidence="10">Putative ABC transport system permease protein</fullName>
    </submittedName>
</protein>
<dbReference type="RefSeq" id="WP_096999697.1">
    <property type="nucleotide sequence ID" value="NZ_OBEI01000001.1"/>
</dbReference>
<proteinExistence type="inferred from homology"/>
<organism evidence="10 11">
    <name type="scientific">Persephonella hydrogeniphila</name>
    <dbReference type="NCBI Taxonomy" id="198703"/>
    <lineage>
        <taxon>Bacteria</taxon>
        <taxon>Pseudomonadati</taxon>
        <taxon>Aquificota</taxon>
        <taxon>Aquificia</taxon>
        <taxon>Aquificales</taxon>
        <taxon>Hydrogenothermaceae</taxon>
        <taxon>Persephonella</taxon>
    </lineage>
</organism>
<comment type="subcellular location">
    <subcellularLocation>
        <location evidence="1">Cell membrane</location>
        <topology evidence="1">Multi-pass membrane protein</topology>
    </subcellularLocation>
</comment>
<feature type="domain" description="ABC3 transporter permease C-terminal" evidence="8">
    <location>
        <begin position="289"/>
        <end position="401"/>
    </location>
</feature>
<dbReference type="Proteomes" id="UP000219036">
    <property type="component" value="Unassembled WGS sequence"/>
</dbReference>
<evidence type="ECO:0000256" key="4">
    <source>
        <dbReference type="ARBA" id="ARBA00022989"/>
    </source>
</evidence>